<dbReference type="InterPro" id="IPR029058">
    <property type="entry name" value="AB_hydrolase_fold"/>
</dbReference>
<feature type="chain" id="PRO_5045287128" evidence="3">
    <location>
        <begin position="23"/>
        <end position="281"/>
    </location>
</feature>
<dbReference type="InterPro" id="IPR052558">
    <property type="entry name" value="Siderophore_Hydrolase_D"/>
</dbReference>
<comment type="similarity">
    <text evidence="1">Belongs to the esterase D family.</text>
</comment>
<dbReference type="InterPro" id="IPR000801">
    <property type="entry name" value="Esterase-like"/>
</dbReference>
<protein>
    <submittedName>
        <fullName evidence="4">Alpha/beta hydrolase</fullName>
    </submittedName>
</protein>
<reference evidence="4 5" key="1">
    <citation type="submission" date="2022-01" db="EMBL/GenBank/DDBJ databases">
        <title>Whole genome-based taxonomy of the Shewanellaceae.</title>
        <authorList>
            <person name="Martin-Rodriguez A.J."/>
        </authorList>
    </citation>
    <scope>NUCLEOTIDE SEQUENCE [LARGE SCALE GENOMIC DNA]</scope>
    <source>
        <strain evidence="4 5">DSM 21332</strain>
    </source>
</reference>
<evidence type="ECO:0000256" key="3">
    <source>
        <dbReference type="SAM" id="SignalP"/>
    </source>
</evidence>
<gene>
    <name evidence="4" type="ORF">L2725_09125</name>
</gene>
<keyword evidence="3" id="KW-0732">Signal</keyword>
<organism evidence="4 5">
    <name type="scientific">Shewanella corallii</name>
    <dbReference type="NCBI Taxonomy" id="560080"/>
    <lineage>
        <taxon>Bacteria</taxon>
        <taxon>Pseudomonadati</taxon>
        <taxon>Pseudomonadota</taxon>
        <taxon>Gammaproteobacteria</taxon>
        <taxon>Alteromonadales</taxon>
        <taxon>Shewanellaceae</taxon>
        <taxon>Shewanella</taxon>
    </lineage>
</organism>
<dbReference type="SUPFAM" id="SSF53474">
    <property type="entry name" value="alpha/beta-Hydrolases"/>
    <property type="match status" value="1"/>
</dbReference>
<dbReference type="Gene3D" id="3.40.50.1820">
    <property type="entry name" value="alpha/beta hydrolase"/>
    <property type="match status" value="1"/>
</dbReference>
<dbReference type="EMBL" id="JAKIKT010000003">
    <property type="protein sequence ID" value="MCL2913952.1"/>
    <property type="molecule type" value="Genomic_DNA"/>
</dbReference>
<dbReference type="Pfam" id="PF00756">
    <property type="entry name" value="Esterase"/>
    <property type="match status" value="1"/>
</dbReference>
<dbReference type="PANTHER" id="PTHR40841:SF2">
    <property type="entry name" value="SIDEROPHORE-DEGRADING ESTERASE (EUROFUNG)"/>
    <property type="match status" value="1"/>
</dbReference>
<feature type="signal peptide" evidence="3">
    <location>
        <begin position="1"/>
        <end position="22"/>
    </location>
</feature>
<sequence>MINLLRLPVALVWLLASVPVIAKDAFQIPRSEVIELEDLSSKRTYPAFIKLPKSYQSDADKHYPVIYLTDGAYSFQIASGATRFPMNSGQMDEAILIALSYSKGSKGAESRIRDYTPTKAADWKRETGDAKRHAEFIKNVLIPHVERNYRTNPNRRTFVGNSLGGLFGAYILFSQPELFSSYLLGSPSVWFNKDQILSSKVEKPDVPVKVYLSVGSRETPEFGLNNDMIKGAGRLADKIKLELGNKVSLQYRVIEGATHATAFPTTLIQGLDWIYGVPQTN</sequence>
<evidence type="ECO:0000256" key="2">
    <source>
        <dbReference type="ARBA" id="ARBA00022801"/>
    </source>
</evidence>
<keyword evidence="5" id="KW-1185">Reference proteome</keyword>
<dbReference type="Proteomes" id="UP001202831">
    <property type="component" value="Unassembled WGS sequence"/>
</dbReference>
<dbReference type="GO" id="GO:0016787">
    <property type="term" value="F:hydrolase activity"/>
    <property type="evidence" value="ECO:0007669"/>
    <property type="project" value="UniProtKB-KW"/>
</dbReference>
<accession>A0ABT0N6E7</accession>
<dbReference type="PANTHER" id="PTHR40841">
    <property type="entry name" value="SIDEROPHORE TRIACETYLFUSARININE C ESTERASE"/>
    <property type="match status" value="1"/>
</dbReference>
<keyword evidence="2 4" id="KW-0378">Hydrolase</keyword>
<name>A0ABT0N6E7_9GAMM</name>
<dbReference type="RefSeq" id="WP_249248687.1">
    <property type="nucleotide sequence ID" value="NZ_JAKIKT010000003.1"/>
</dbReference>
<evidence type="ECO:0000313" key="5">
    <source>
        <dbReference type="Proteomes" id="UP001202831"/>
    </source>
</evidence>
<proteinExistence type="inferred from homology"/>
<comment type="caution">
    <text evidence="4">The sequence shown here is derived from an EMBL/GenBank/DDBJ whole genome shotgun (WGS) entry which is preliminary data.</text>
</comment>
<evidence type="ECO:0000256" key="1">
    <source>
        <dbReference type="ARBA" id="ARBA00005622"/>
    </source>
</evidence>
<evidence type="ECO:0000313" key="4">
    <source>
        <dbReference type="EMBL" id="MCL2913952.1"/>
    </source>
</evidence>